<organism evidence="4 5">
    <name type="scientific">Brettanomyces naardenensis</name>
    <name type="common">Yeast</name>
    <dbReference type="NCBI Taxonomy" id="13370"/>
    <lineage>
        <taxon>Eukaryota</taxon>
        <taxon>Fungi</taxon>
        <taxon>Dikarya</taxon>
        <taxon>Ascomycota</taxon>
        <taxon>Saccharomycotina</taxon>
        <taxon>Pichiomycetes</taxon>
        <taxon>Pichiales</taxon>
        <taxon>Pichiaceae</taxon>
        <taxon>Brettanomyces</taxon>
    </lineage>
</organism>
<evidence type="ECO:0000256" key="2">
    <source>
        <dbReference type="ARBA" id="ARBA00022801"/>
    </source>
</evidence>
<comment type="similarity">
    <text evidence="1">Belongs to the isochorismatase family.</text>
</comment>
<evidence type="ECO:0000256" key="1">
    <source>
        <dbReference type="ARBA" id="ARBA00006336"/>
    </source>
</evidence>
<keyword evidence="5" id="KW-1185">Reference proteome</keyword>
<sequence>MPKTALIIIDLQNDYFPRGKWVLDGVDTAARNAARLLDAARKNGDLVVHIYHENVEENAPFFVPGTDGAKINKAVLPLGQEHVVLKHFPNSFRETGLKGILDQAGATKLTIVGAMAQVCVDATTRAAADFGYQVTVISDAVAARSLEFDGVEVPSKYVKASFLGGLAFAYADVITTEEFLGRSIKD</sequence>
<dbReference type="InterPro" id="IPR050272">
    <property type="entry name" value="Isochorismatase-like_hydrls"/>
</dbReference>
<protein>
    <submittedName>
        <fullName evidence="4">DEKNAAC103173</fullName>
    </submittedName>
</protein>
<dbReference type="InterPro" id="IPR000868">
    <property type="entry name" value="Isochorismatase-like_dom"/>
</dbReference>
<dbReference type="AlphaFoldDB" id="A0A448YMR4"/>
<dbReference type="GO" id="GO:0016787">
    <property type="term" value="F:hydrolase activity"/>
    <property type="evidence" value="ECO:0007669"/>
    <property type="project" value="UniProtKB-KW"/>
</dbReference>
<accession>A0A448YMR4</accession>
<dbReference type="OrthoDB" id="245563at2759"/>
<dbReference type="SUPFAM" id="SSF52499">
    <property type="entry name" value="Isochorismatase-like hydrolases"/>
    <property type="match status" value="1"/>
</dbReference>
<evidence type="ECO:0000313" key="4">
    <source>
        <dbReference type="EMBL" id="VEU22181.1"/>
    </source>
</evidence>
<dbReference type="InParanoid" id="A0A448YMR4"/>
<proteinExistence type="inferred from homology"/>
<dbReference type="Pfam" id="PF00857">
    <property type="entry name" value="Isochorismatase"/>
    <property type="match status" value="1"/>
</dbReference>
<dbReference type="InterPro" id="IPR036380">
    <property type="entry name" value="Isochorismatase-like_sf"/>
</dbReference>
<dbReference type="EMBL" id="CAACVR010000019">
    <property type="protein sequence ID" value="VEU22181.1"/>
    <property type="molecule type" value="Genomic_DNA"/>
</dbReference>
<dbReference type="CDD" id="cd01014">
    <property type="entry name" value="nicotinamidase_related"/>
    <property type="match status" value="1"/>
</dbReference>
<dbReference type="PANTHER" id="PTHR43540">
    <property type="entry name" value="PEROXYUREIDOACRYLATE/UREIDOACRYLATE AMIDOHYDROLASE-RELATED"/>
    <property type="match status" value="1"/>
</dbReference>
<dbReference type="STRING" id="13370.A0A448YMR4"/>
<feature type="domain" description="Isochorismatase-like" evidence="3">
    <location>
        <begin position="4"/>
        <end position="147"/>
    </location>
</feature>
<name>A0A448YMR4_BRENA</name>
<evidence type="ECO:0000259" key="3">
    <source>
        <dbReference type="Pfam" id="PF00857"/>
    </source>
</evidence>
<gene>
    <name evidence="4" type="ORF">BRENAR_LOCUS2913</name>
</gene>
<dbReference type="Gene3D" id="3.40.50.850">
    <property type="entry name" value="Isochorismatase-like"/>
    <property type="match status" value="1"/>
</dbReference>
<dbReference type="PANTHER" id="PTHR43540:SF1">
    <property type="entry name" value="ISOCHORISMATASE HYDROLASE"/>
    <property type="match status" value="1"/>
</dbReference>
<dbReference type="Proteomes" id="UP000290900">
    <property type="component" value="Unassembled WGS sequence"/>
</dbReference>
<keyword evidence="2" id="KW-0378">Hydrolase</keyword>
<evidence type="ECO:0000313" key="5">
    <source>
        <dbReference type="Proteomes" id="UP000290900"/>
    </source>
</evidence>
<reference evidence="4 5" key="1">
    <citation type="submission" date="2018-12" db="EMBL/GenBank/DDBJ databases">
        <authorList>
            <person name="Tiukova I."/>
            <person name="Dainat J."/>
        </authorList>
    </citation>
    <scope>NUCLEOTIDE SEQUENCE [LARGE SCALE GENOMIC DNA]</scope>
</reference>